<organism evidence="1 2">
    <name type="scientific">Methylobacterium longum</name>
    <dbReference type="NCBI Taxonomy" id="767694"/>
    <lineage>
        <taxon>Bacteria</taxon>
        <taxon>Pseudomonadati</taxon>
        <taxon>Pseudomonadota</taxon>
        <taxon>Alphaproteobacteria</taxon>
        <taxon>Hyphomicrobiales</taxon>
        <taxon>Methylobacteriaceae</taxon>
        <taxon>Methylobacterium</taxon>
    </lineage>
</organism>
<proteinExistence type="predicted"/>
<keyword evidence="2" id="KW-1185">Reference proteome</keyword>
<dbReference type="CDD" id="cd06325">
    <property type="entry name" value="PBP1_ABC_unchar_transporter"/>
    <property type="match status" value="1"/>
</dbReference>
<dbReference type="PANTHER" id="PTHR35271">
    <property type="entry name" value="ABC TRANSPORTER, SUBSTRATE-BINDING LIPOPROTEIN-RELATED"/>
    <property type="match status" value="1"/>
</dbReference>
<protein>
    <submittedName>
        <fullName evidence="1">ABC transporter substrate-binding protein</fullName>
    </submittedName>
</protein>
<reference evidence="2" key="1">
    <citation type="journal article" date="2019" name="Int. J. Syst. Evol. Microbiol.">
        <title>The Global Catalogue of Microorganisms (GCM) 10K type strain sequencing project: providing services to taxonomists for standard genome sequencing and annotation.</title>
        <authorList>
            <consortium name="The Broad Institute Genomics Platform"/>
            <consortium name="The Broad Institute Genome Sequencing Center for Infectious Disease"/>
            <person name="Wu L."/>
            <person name="Ma J."/>
        </authorList>
    </citation>
    <scope>NUCLEOTIDE SEQUENCE [LARGE SCALE GENOMIC DNA]</scope>
    <source>
        <strain evidence="2">CECT 7806</strain>
    </source>
</reference>
<dbReference type="PANTHER" id="PTHR35271:SF1">
    <property type="entry name" value="ABC TRANSPORTER, SUBSTRATE-BINDING LIPOPROTEIN"/>
    <property type="match status" value="1"/>
</dbReference>
<dbReference type="RefSeq" id="WP_290355813.1">
    <property type="nucleotide sequence ID" value="NZ_JAUFPT010000039.1"/>
</dbReference>
<evidence type="ECO:0000313" key="2">
    <source>
        <dbReference type="Proteomes" id="UP001244297"/>
    </source>
</evidence>
<evidence type="ECO:0000313" key="1">
    <source>
        <dbReference type="EMBL" id="MDN3571568.1"/>
    </source>
</evidence>
<accession>A0ABT8ANV0</accession>
<comment type="caution">
    <text evidence="1">The sequence shown here is derived from an EMBL/GenBank/DDBJ whole genome shotgun (WGS) entry which is preliminary data.</text>
</comment>
<dbReference type="InterPro" id="IPR007487">
    <property type="entry name" value="ABC_transpt-TYRBP-like"/>
</dbReference>
<dbReference type="Gene3D" id="3.40.50.2300">
    <property type="match status" value="2"/>
</dbReference>
<sequence>MGLIKEKPRRTSMQAKFVLSISILLLCEPAHSQQDRQRRVGFIGNGGVTQSTAPYMDCFRSAQKKLGWNEGENITTIYKWANGNAGIIPQLVKELKDANVEVIATGGTLVTQNVAELVKDTPIVFAAVSDPVSSKIVTSASRPTGNITGQSNNLSATSRKILEYIKNINPSVKHMALLRNPNNDGKLIEENEIMNSAVDVGINIVKVDLVTAKDKDAAFEKIRLSMPDALLVLHDFAALELKKALSDFAIENRIIAAAQLKEYATSGALLSYGLNYCRHFERVSGYVDKILRGAKPVDLPVEYPSSFELVLNLRTAEALKLTIPASTLTQADELIE</sequence>
<name>A0ABT8ANV0_9HYPH</name>
<dbReference type="EMBL" id="JAUFPT010000039">
    <property type="protein sequence ID" value="MDN3571568.1"/>
    <property type="molecule type" value="Genomic_DNA"/>
</dbReference>
<dbReference type="Proteomes" id="UP001244297">
    <property type="component" value="Unassembled WGS sequence"/>
</dbReference>
<dbReference type="Pfam" id="PF04392">
    <property type="entry name" value="ABC_sub_bind"/>
    <property type="match status" value="1"/>
</dbReference>
<gene>
    <name evidence="1" type="ORF">QWZ18_13160</name>
</gene>